<dbReference type="RefSeq" id="WP_208998761.1">
    <property type="nucleotide sequence ID" value="NZ_JBHUFA010000004.1"/>
</dbReference>
<proteinExistence type="predicted"/>
<evidence type="ECO:0000313" key="2">
    <source>
        <dbReference type="EMBL" id="MFD1696585.1"/>
    </source>
</evidence>
<reference evidence="3" key="1">
    <citation type="journal article" date="2019" name="Int. J. Syst. Evol. Microbiol.">
        <title>The Global Catalogue of Microorganisms (GCM) 10K type strain sequencing project: providing services to taxonomists for standard genome sequencing and annotation.</title>
        <authorList>
            <consortium name="The Broad Institute Genomics Platform"/>
            <consortium name="The Broad Institute Genome Sequencing Center for Infectious Disease"/>
            <person name="Wu L."/>
            <person name="Ma J."/>
        </authorList>
    </citation>
    <scope>NUCLEOTIDE SEQUENCE [LARGE SCALE GENOMIC DNA]</scope>
    <source>
        <strain evidence="3">JCM 3369</strain>
    </source>
</reference>
<dbReference type="Pfam" id="PF13467">
    <property type="entry name" value="RHH_4"/>
    <property type="match status" value="1"/>
</dbReference>
<feature type="domain" description="Ribbon-helix-helix" evidence="1">
    <location>
        <begin position="15"/>
        <end position="80"/>
    </location>
</feature>
<dbReference type="InterPro" id="IPR038268">
    <property type="entry name" value="RHH_sf"/>
</dbReference>
<organism evidence="2 3">
    <name type="scientific">Roseibium aestuarii</name>
    <dbReference type="NCBI Taxonomy" id="2600299"/>
    <lineage>
        <taxon>Bacteria</taxon>
        <taxon>Pseudomonadati</taxon>
        <taxon>Pseudomonadota</taxon>
        <taxon>Alphaproteobacteria</taxon>
        <taxon>Hyphomicrobiales</taxon>
        <taxon>Stappiaceae</taxon>
        <taxon>Roseibium</taxon>
    </lineage>
</organism>
<comment type="caution">
    <text evidence="2">The sequence shown here is derived from an EMBL/GenBank/DDBJ whole genome shotgun (WGS) entry which is preliminary data.</text>
</comment>
<dbReference type="InterPro" id="IPR027373">
    <property type="entry name" value="RHH_dom"/>
</dbReference>
<keyword evidence="3" id="KW-1185">Reference proteome</keyword>
<accession>A0ABW4JWS4</accession>
<dbReference type="Gene3D" id="1.10.3990.20">
    <property type="entry name" value="protein bp1543"/>
    <property type="match status" value="1"/>
</dbReference>
<protein>
    <submittedName>
        <fullName evidence="2">Ribbon-helix-helix domain-containing protein</fullName>
    </submittedName>
</protein>
<evidence type="ECO:0000259" key="1">
    <source>
        <dbReference type="Pfam" id="PF13467"/>
    </source>
</evidence>
<name>A0ABW4JWS4_9HYPH</name>
<gene>
    <name evidence="2" type="ORF">ACFSC7_13745</name>
</gene>
<evidence type="ECO:0000313" key="3">
    <source>
        <dbReference type="Proteomes" id="UP001597327"/>
    </source>
</evidence>
<dbReference type="Proteomes" id="UP001597327">
    <property type="component" value="Unassembled WGS sequence"/>
</dbReference>
<dbReference type="EMBL" id="JBHUFA010000004">
    <property type="protein sequence ID" value="MFD1696585.1"/>
    <property type="molecule type" value="Genomic_DNA"/>
</dbReference>
<sequence length="117" mass="12944">MCQIFAGQDPADYEPETRRLRLNGLSTSIRLERSFWRILDRIAAVQGLSTPAFVSRLHAEVLEGRGEARNFTSLLRCACLIGMQLEADDDLHGPAVQHRALDKGLGLRSLQGRAPSS</sequence>